<reference evidence="1 2" key="1">
    <citation type="submission" date="2018-09" db="EMBL/GenBank/DDBJ databases">
        <title>Phylogeny of the Shewanellaceae, and recommendation for two new genera, Pseudoshewanella and Parashewanella.</title>
        <authorList>
            <person name="Wang G."/>
        </authorList>
    </citation>
    <scope>NUCLEOTIDE SEQUENCE [LARGE SCALE GENOMIC DNA]</scope>
    <source>
        <strain evidence="1 2">C51</strain>
    </source>
</reference>
<dbReference type="InterPro" id="IPR036770">
    <property type="entry name" value="Ankyrin_rpt-contain_sf"/>
</dbReference>
<accession>A0A3L8Q0G7</accession>
<dbReference type="EMBL" id="QZEI01000005">
    <property type="protein sequence ID" value="RLV61186.1"/>
    <property type="molecule type" value="Genomic_DNA"/>
</dbReference>
<comment type="caution">
    <text evidence="1">The sequence shown here is derived from an EMBL/GenBank/DDBJ whole genome shotgun (WGS) entry which is preliminary data.</text>
</comment>
<evidence type="ECO:0000313" key="1">
    <source>
        <dbReference type="EMBL" id="RLV61186.1"/>
    </source>
</evidence>
<proteinExistence type="predicted"/>
<dbReference type="OrthoDB" id="9825844at2"/>
<dbReference type="RefSeq" id="WP_121837448.1">
    <property type="nucleotide sequence ID" value="NZ_ML014756.1"/>
</dbReference>
<sequence>MATAANVQNQTSSANYNFKLNENTFTSNVLSAFSLMSETDTCNVSFTTKLGNEVVFRVVIDKSDPLHKPYLAKFFVISPENETPLAFKHPPTFTVDSIITDTNRSCRILYSGNSVTKYEQEALWYTLNISQEEARDISASFHQLSTQLKKTMDLPKLLTQKKWRVMEEYIISGVDLNYPVQNDSEFMASLIKHYPSTARLIDLMLRNGWNPFIVNKNGTSLLHLVIDREIAGLLSTLMHTNNQDSIFDEASARQAAIQSRSIVAPKGTPLIIAIKKGQINTVNEILTCCPEALAVFKNWDEASKLLPFSIIDTKKNQLATLVIPHWKQFKDAGNVPESIRLGSIPKVLFNRKENKTPEKKSTTRSNEQSEKIRVVFQNGETQSCTIFSDAVYANHNR</sequence>
<dbReference type="Gene3D" id="1.25.40.20">
    <property type="entry name" value="Ankyrin repeat-containing domain"/>
    <property type="match status" value="1"/>
</dbReference>
<organism evidence="1 2">
    <name type="scientific">Parashewanella curva</name>
    <dbReference type="NCBI Taxonomy" id="2338552"/>
    <lineage>
        <taxon>Bacteria</taxon>
        <taxon>Pseudomonadati</taxon>
        <taxon>Pseudomonadota</taxon>
        <taxon>Gammaproteobacteria</taxon>
        <taxon>Alteromonadales</taxon>
        <taxon>Shewanellaceae</taxon>
        <taxon>Parashewanella</taxon>
    </lineage>
</organism>
<name>A0A3L8Q0G7_9GAMM</name>
<evidence type="ECO:0000313" key="2">
    <source>
        <dbReference type="Proteomes" id="UP000281474"/>
    </source>
</evidence>
<protein>
    <recommendedName>
        <fullName evidence="3">Ankyrin repeat domain-containing protein</fullName>
    </recommendedName>
</protein>
<evidence type="ECO:0008006" key="3">
    <source>
        <dbReference type="Google" id="ProtNLM"/>
    </source>
</evidence>
<dbReference type="AlphaFoldDB" id="A0A3L8Q0G7"/>
<dbReference type="Proteomes" id="UP000281474">
    <property type="component" value="Unassembled WGS sequence"/>
</dbReference>
<keyword evidence="2" id="KW-1185">Reference proteome</keyword>
<gene>
    <name evidence="1" type="ORF">D5018_02715</name>
</gene>